<keyword evidence="3" id="KW-0547">Nucleotide-binding</keyword>
<dbReference type="SMART" id="SM00615">
    <property type="entry name" value="EPH_lbd"/>
    <property type="match status" value="1"/>
</dbReference>
<evidence type="ECO:0000256" key="3">
    <source>
        <dbReference type="ARBA" id="ARBA00022741"/>
    </source>
</evidence>
<dbReference type="Pfam" id="PF00041">
    <property type="entry name" value="fn3"/>
    <property type="match status" value="1"/>
</dbReference>
<dbReference type="PANTHER" id="PTHR46877">
    <property type="entry name" value="EPH RECEPTOR A5"/>
    <property type="match status" value="1"/>
</dbReference>
<dbReference type="PROSITE" id="PS51550">
    <property type="entry name" value="EPH_LBD"/>
    <property type="match status" value="1"/>
</dbReference>
<dbReference type="SMART" id="SM00060">
    <property type="entry name" value="FN3"/>
    <property type="match status" value="2"/>
</dbReference>
<gene>
    <name evidence="11" type="ORF">PLOB_00016817</name>
</gene>
<keyword evidence="8" id="KW-0732">Signal</keyword>
<evidence type="ECO:0000256" key="1">
    <source>
        <dbReference type="ARBA" id="ARBA00004167"/>
    </source>
</evidence>
<keyword evidence="12" id="KW-1185">Reference proteome</keyword>
<evidence type="ECO:0000313" key="12">
    <source>
        <dbReference type="Proteomes" id="UP001159405"/>
    </source>
</evidence>
<keyword evidence="4" id="KW-0067">ATP-binding</keyword>
<evidence type="ECO:0000259" key="10">
    <source>
        <dbReference type="PROSITE" id="PS51550"/>
    </source>
</evidence>
<protein>
    <submittedName>
        <fullName evidence="11">Uncharacterized protein</fullName>
    </submittedName>
</protein>
<dbReference type="PROSITE" id="PS50853">
    <property type="entry name" value="FN3"/>
    <property type="match status" value="1"/>
</dbReference>
<keyword evidence="6" id="KW-0472">Membrane</keyword>
<dbReference type="SUPFAM" id="SSF49785">
    <property type="entry name" value="Galactose-binding domain-like"/>
    <property type="match status" value="1"/>
</dbReference>
<dbReference type="EMBL" id="CALNXK010000020">
    <property type="protein sequence ID" value="CAH3107681.1"/>
    <property type="molecule type" value="Genomic_DNA"/>
</dbReference>
<dbReference type="InterPro" id="IPR036116">
    <property type="entry name" value="FN3_sf"/>
</dbReference>
<feature type="domain" description="Fibronectin type-III" evidence="9">
    <location>
        <begin position="399"/>
        <end position="493"/>
    </location>
</feature>
<comment type="caution">
    <text evidence="11">The sequence shown here is derived from an EMBL/GenBank/DDBJ whole genome shotgun (WGS) entry which is preliminary data.</text>
</comment>
<evidence type="ECO:0000256" key="5">
    <source>
        <dbReference type="ARBA" id="ARBA00022989"/>
    </source>
</evidence>
<proteinExistence type="predicted"/>
<dbReference type="Pfam" id="PF01404">
    <property type="entry name" value="Ephrin_lbd"/>
    <property type="match status" value="1"/>
</dbReference>
<evidence type="ECO:0000256" key="7">
    <source>
        <dbReference type="ARBA" id="ARBA00023170"/>
    </source>
</evidence>
<evidence type="ECO:0000259" key="9">
    <source>
        <dbReference type="PROSITE" id="PS50853"/>
    </source>
</evidence>
<dbReference type="InterPro" id="IPR050449">
    <property type="entry name" value="Ephrin_rcpt_TKs"/>
</dbReference>
<evidence type="ECO:0000313" key="11">
    <source>
        <dbReference type="EMBL" id="CAH3107681.1"/>
    </source>
</evidence>
<dbReference type="InterPro" id="IPR008979">
    <property type="entry name" value="Galactose-bd-like_sf"/>
</dbReference>
<organism evidence="11 12">
    <name type="scientific">Porites lobata</name>
    <dbReference type="NCBI Taxonomy" id="104759"/>
    <lineage>
        <taxon>Eukaryota</taxon>
        <taxon>Metazoa</taxon>
        <taxon>Cnidaria</taxon>
        <taxon>Anthozoa</taxon>
        <taxon>Hexacorallia</taxon>
        <taxon>Scleractinia</taxon>
        <taxon>Fungiina</taxon>
        <taxon>Poritidae</taxon>
        <taxon>Porites</taxon>
    </lineage>
</organism>
<reference evidence="11 12" key="1">
    <citation type="submission" date="2022-05" db="EMBL/GenBank/DDBJ databases">
        <authorList>
            <consortium name="Genoscope - CEA"/>
            <person name="William W."/>
        </authorList>
    </citation>
    <scope>NUCLEOTIDE SEQUENCE [LARGE SCALE GENOMIC DNA]</scope>
</reference>
<dbReference type="InterPro" id="IPR001090">
    <property type="entry name" value="Ephrin_rcpt_lig-bd_dom"/>
</dbReference>
<accession>A0ABN8NJU6</accession>
<dbReference type="PANTHER" id="PTHR46877:SF14">
    <property type="entry name" value="RECEPTOR PROTEIN-TYROSINE KINASE"/>
    <property type="match status" value="1"/>
</dbReference>
<evidence type="ECO:0000256" key="8">
    <source>
        <dbReference type="SAM" id="SignalP"/>
    </source>
</evidence>
<dbReference type="InterPro" id="IPR013783">
    <property type="entry name" value="Ig-like_fold"/>
</dbReference>
<keyword evidence="7" id="KW-0675">Receptor</keyword>
<feature type="signal peptide" evidence="8">
    <location>
        <begin position="1"/>
        <end position="20"/>
    </location>
</feature>
<dbReference type="Proteomes" id="UP001159405">
    <property type="component" value="Unassembled WGS sequence"/>
</dbReference>
<feature type="domain" description="Eph LBD" evidence="10">
    <location>
        <begin position="1"/>
        <end position="189"/>
    </location>
</feature>
<name>A0ABN8NJU6_9CNID</name>
<feature type="chain" id="PRO_5045748986" evidence="8">
    <location>
        <begin position="21"/>
        <end position="496"/>
    </location>
</feature>
<sequence length="496" mass="54699">MEFCWFAICTVLAFTPWISAEEKLLYQTRNENNWGGWTATTNGISSLNWNYVPVSNHYTLCSSFLQEPKNWLRSTLIDVHSIDRVSVSVRYTLNPFCSSHPNTFCTDNIRVFVWESEDKVTSDLIPDPLISNSSYREFATIRRQGSGQTISLALQLTKGYIVLGFLDQGGCKILSSVRITYNICPETTLHNSLVKLRETVAPLSVFESILVGGTCTVDSFHVQGSLNVTCQSSGQWNVSQFEGKCVCNEDKENVGGTCTACSQGTYNDAKGLNCTAIPSHPRNVVTLFVNQTSATINWMPPNITGDQVFYEVKCQRTCEIDGKDCTEEICGGDNNAGFVFMNKSYATTMTIPGTTGLLSPFVNYTCKIVAKNRVSEVAARKHKVEAGSTTITFKTNGSVPGIPEVSVQQAEDGATVLSWKLKCKNGIIEKYMVTYFDVDDTSDHESLTTPETEQRIQKLSAGKTYEFQVTAVNNIGQGPPGVKRFTIPNNLSGNVN</sequence>
<dbReference type="PRINTS" id="PR00014">
    <property type="entry name" value="FNTYPEIII"/>
</dbReference>
<evidence type="ECO:0000256" key="4">
    <source>
        <dbReference type="ARBA" id="ARBA00022840"/>
    </source>
</evidence>
<evidence type="ECO:0000256" key="2">
    <source>
        <dbReference type="ARBA" id="ARBA00022692"/>
    </source>
</evidence>
<keyword evidence="5" id="KW-1133">Transmembrane helix</keyword>
<comment type="subcellular location">
    <subcellularLocation>
        <location evidence="1">Membrane</location>
        <topology evidence="1">Single-pass membrane protein</topology>
    </subcellularLocation>
</comment>
<dbReference type="Gene3D" id="2.60.40.10">
    <property type="entry name" value="Immunoglobulins"/>
    <property type="match status" value="2"/>
</dbReference>
<dbReference type="InterPro" id="IPR003961">
    <property type="entry name" value="FN3_dom"/>
</dbReference>
<dbReference type="CDD" id="cd00063">
    <property type="entry name" value="FN3"/>
    <property type="match status" value="2"/>
</dbReference>
<dbReference type="Gene3D" id="2.60.120.260">
    <property type="entry name" value="Galactose-binding domain-like"/>
    <property type="match status" value="1"/>
</dbReference>
<evidence type="ECO:0000256" key="6">
    <source>
        <dbReference type="ARBA" id="ARBA00023136"/>
    </source>
</evidence>
<dbReference type="SUPFAM" id="SSF49265">
    <property type="entry name" value="Fibronectin type III"/>
    <property type="match status" value="1"/>
</dbReference>
<keyword evidence="2" id="KW-0812">Transmembrane</keyword>